<protein>
    <submittedName>
        <fullName evidence="2">Uncharacterized protein</fullName>
    </submittedName>
</protein>
<dbReference type="EMBL" id="JAMDMM010000027">
    <property type="protein sequence ID" value="MCY9608468.1"/>
    <property type="molecule type" value="Genomic_DNA"/>
</dbReference>
<dbReference type="Proteomes" id="UP000315377">
    <property type="component" value="Chromosome"/>
</dbReference>
<evidence type="ECO:0000313" key="1">
    <source>
        <dbReference type="EMBL" id="MCY9608468.1"/>
    </source>
</evidence>
<reference evidence="2 3" key="1">
    <citation type="submission" date="2019-07" db="EMBL/GenBank/DDBJ databases">
        <title>Paenibacillus thiaminolyticus NRRL B-4156.</title>
        <authorList>
            <person name="Hehnly C."/>
            <person name="Zhang L."/>
        </authorList>
    </citation>
    <scope>NUCLEOTIDE SEQUENCE [LARGE SCALE GENOMIC DNA]</scope>
    <source>
        <strain evidence="2 3">NRRL B-4156</strain>
    </source>
</reference>
<keyword evidence="4" id="KW-1185">Reference proteome</keyword>
<gene>
    <name evidence="2" type="ORF">FLT43_16560</name>
    <name evidence="1" type="ORF">M5W83_15065</name>
</gene>
<evidence type="ECO:0000313" key="2">
    <source>
        <dbReference type="EMBL" id="QDM44912.1"/>
    </source>
</evidence>
<organism evidence="2 3">
    <name type="scientific">Paenibacillus thiaminolyticus</name>
    <name type="common">Bacillus thiaminolyticus</name>
    <dbReference type="NCBI Taxonomy" id="49283"/>
    <lineage>
        <taxon>Bacteria</taxon>
        <taxon>Bacillati</taxon>
        <taxon>Bacillota</taxon>
        <taxon>Bacilli</taxon>
        <taxon>Bacillales</taxon>
        <taxon>Paenibacillaceae</taxon>
        <taxon>Paenibacillus</taxon>
    </lineage>
</organism>
<accession>A0AAP9DVC6</accession>
<reference evidence="1 4" key="2">
    <citation type="submission" date="2022-05" db="EMBL/GenBank/DDBJ databases">
        <title>Genome Sequencing of Bee-Associated Microbes.</title>
        <authorList>
            <person name="Dunlap C."/>
        </authorList>
    </citation>
    <scope>NUCLEOTIDE SEQUENCE [LARGE SCALE GENOMIC DNA]</scope>
    <source>
        <strain evidence="1 4">NRRL B-14613</strain>
    </source>
</reference>
<dbReference type="GeneID" id="76997575"/>
<proteinExistence type="predicted"/>
<name>A0AAP9DVC6_PANTH</name>
<dbReference type="Proteomes" id="UP001209276">
    <property type="component" value="Unassembled WGS sequence"/>
</dbReference>
<evidence type="ECO:0000313" key="3">
    <source>
        <dbReference type="Proteomes" id="UP000315377"/>
    </source>
</evidence>
<dbReference type="AlphaFoldDB" id="A0AAP9DVC6"/>
<dbReference type="RefSeq" id="WP_127510920.1">
    <property type="nucleotide sequence ID" value="NZ_CABMNB010000005.1"/>
</dbReference>
<sequence length="77" mass="8895">MELLVKHDAEYIDFARVDTPDKLMKESGFINRRTYPSLIVPKWYTPSFGGGTNSKIMEERLEPLLKTNGLKGEFTWS</sequence>
<dbReference type="EMBL" id="CP041405">
    <property type="protein sequence ID" value="QDM44912.1"/>
    <property type="molecule type" value="Genomic_DNA"/>
</dbReference>
<evidence type="ECO:0000313" key="4">
    <source>
        <dbReference type="Proteomes" id="UP001209276"/>
    </source>
</evidence>